<dbReference type="PANTHER" id="PTHR30055:SF234">
    <property type="entry name" value="HTH-TYPE TRANSCRIPTIONAL REGULATOR BETI"/>
    <property type="match status" value="1"/>
</dbReference>
<dbReference type="GO" id="GO:0000976">
    <property type="term" value="F:transcription cis-regulatory region binding"/>
    <property type="evidence" value="ECO:0007669"/>
    <property type="project" value="TreeGrafter"/>
</dbReference>
<dbReference type="EMBL" id="JABENB010000001">
    <property type="protein sequence ID" value="NNG38659.1"/>
    <property type="molecule type" value="Genomic_DNA"/>
</dbReference>
<name>A0A849ADZ9_9MICO</name>
<evidence type="ECO:0000313" key="7">
    <source>
        <dbReference type="Proteomes" id="UP000557772"/>
    </source>
</evidence>
<evidence type="ECO:0000256" key="3">
    <source>
        <dbReference type="ARBA" id="ARBA00023163"/>
    </source>
</evidence>
<evidence type="ECO:0000256" key="2">
    <source>
        <dbReference type="ARBA" id="ARBA00023125"/>
    </source>
</evidence>
<keyword evidence="7" id="KW-1185">Reference proteome</keyword>
<dbReference type="InterPro" id="IPR009057">
    <property type="entry name" value="Homeodomain-like_sf"/>
</dbReference>
<dbReference type="Pfam" id="PF00440">
    <property type="entry name" value="TetR_N"/>
    <property type="match status" value="1"/>
</dbReference>
<feature type="domain" description="HTH tetR-type" evidence="5">
    <location>
        <begin position="4"/>
        <end position="63"/>
    </location>
</feature>
<keyword evidence="2 4" id="KW-0238">DNA-binding</keyword>
<evidence type="ECO:0000256" key="1">
    <source>
        <dbReference type="ARBA" id="ARBA00023015"/>
    </source>
</evidence>
<sequence length="185" mass="21229">MKPEERREALIVATIEAVRAHRQRPSTKQIAQAAGVAEGTIFRVFDSKDELFDAVIDRVLDPEPFLQRLTEIDPSADFETRLTAYVGLLQRRFQEIFELMDALGLVGPPERHRDRPKRDREIASRIREVFVDDEPLLRVSLDQLLLQVRLLTFAGSHHHISDEHILTPEQVVDTILHGVLKRGND</sequence>
<dbReference type="GO" id="GO:0003700">
    <property type="term" value="F:DNA-binding transcription factor activity"/>
    <property type="evidence" value="ECO:0007669"/>
    <property type="project" value="TreeGrafter"/>
</dbReference>
<dbReference type="Gene3D" id="1.10.357.10">
    <property type="entry name" value="Tetracycline Repressor, domain 2"/>
    <property type="match status" value="1"/>
</dbReference>
<gene>
    <name evidence="6" type="ORF">HJ588_05130</name>
</gene>
<keyword evidence="3" id="KW-0804">Transcription</keyword>
<dbReference type="PANTHER" id="PTHR30055">
    <property type="entry name" value="HTH-TYPE TRANSCRIPTIONAL REGULATOR RUTR"/>
    <property type="match status" value="1"/>
</dbReference>
<reference evidence="6 7" key="1">
    <citation type="submission" date="2020-05" db="EMBL/GenBank/DDBJ databases">
        <title>Flexivirga sp. ID2601S isolated from air conditioner.</title>
        <authorList>
            <person name="Kim D.H."/>
        </authorList>
    </citation>
    <scope>NUCLEOTIDE SEQUENCE [LARGE SCALE GENOMIC DNA]</scope>
    <source>
        <strain evidence="6 7">ID2601S</strain>
    </source>
</reference>
<accession>A0A849ADZ9</accession>
<dbReference type="SUPFAM" id="SSF46689">
    <property type="entry name" value="Homeodomain-like"/>
    <property type="match status" value="1"/>
</dbReference>
<dbReference type="InterPro" id="IPR001647">
    <property type="entry name" value="HTH_TetR"/>
</dbReference>
<evidence type="ECO:0000259" key="5">
    <source>
        <dbReference type="PROSITE" id="PS50977"/>
    </source>
</evidence>
<evidence type="ECO:0000313" key="6">
    <source>
        <dbReference type="EMBL" id="NNG38659.1"/>
    </source>
</evidence>
<protein>
    <submittedName>
        <fullName evidence="6">TetR/AcrR family transcriptional regulator</fullName>
    </submittedName>
</protein>
<evidence type="ECO:0000256" key="4">
    <source>
        <dbReference type="PROSITE-ProRule" id="PRU00335"/>
    </source>
</evidence>
<organism evidence="6 7">
    <name type="scientific">Flexivirga aerilata</name>
    <dbReference type="NCBI Taxonomy" id="1656889"/>
    <lineage>
        <taxon>Bacteria</taxon>
        <taxon>Bacillati</taxon>
        <taxon>Actinomycetota</taxon>
        <taxon>Actinomycetes</taxon>
        <taxon>Micrococcales</taxon>
        <taxon>Dermacoccaceae</taxon>
        <taxon>Flexivirga</taxon>
    </lineage>
</organism>
<dbReference type="AlphaFoldDB" id="A0A849ADZ9"/>
<dbReference type="InterPro" id="IPR050109">
    <property type="entry name" value="HTH-type_TetR-like_transc_reg"/>
</dbReference>
<proteinExistence type="predicted"/>
<feature type="DNA-binding region" description="H-T-H motif" evidence="4">
    <location>
        <begin position="26"/>
        <end position="45"/>
    </location>
</feature>
<dbReference type="PROSITE" id="PS50977">
    <property type="entry name" value="HTH_TETR_2"/>
    <property type="match status" value="1"/>
</dbReference>
<comment type="caution">
    <text evidence="6">The sequence shown here is derived from an EMBL/GenBank/DDBJ whole genome shotgun (WGS) entry which is preliminary data.</text>
</comment>
<keyword evidence="1" id="KW-0805">Transcription regulation</keyword>
<dbReference type="Proteomes" id="UP000557772">
    <property type="component" value="Unassembled WGS sequence"/>
</dbReference>